<dbReference type="AlphaFoldDB" id="F0TCV7"/>
<feature type="domain" description="CheR-type methyltransferase" evidence="6">
    <location>
        <begin position="17"/>
        <end position="276"/>
    </location>
</feature>
<dbReference type="SUPFAM" id="SSF47757">
    <property type="entry name" value="Chemotaxis receptor methyltransferase CheR, N-terminal domain"/>
    <property type="match status" value="1"/>
</dbReference>
<dbReference type="KEGG" id="mel:Metbo_2283"/>
<keyword evidence="3 7" id="KW-0489">Methyltransferase</keyword>
<dbReference type="InterPro" id="IPR050903">
    <property type="entry name" value="Bact_Chemotaxis_MeTrfase"/>
</dbReference>
<evidence type="ECO:0000313" key="7">
    <source>
        <dbReference type="EMBL" id="ADZ10497.1"/>
    </source>
</evidence>
<dbReference type="eggNOG" id="arCOG04921">
    <property type="taxonomic scope" value="Archaea"/>
</dbReference>
<dbReference type="Proteomes" id="UP000007490">
    <property type="component" value="Chromosome"/>
</dbReference>
<keyword evidence="4 7" id="KW-0808">Transferase</keyword>
<proteinExistence type="predicted"/>
<dbReference type="InterPro" id="IPR022641">
    <property type="entry name" value="CheR_N"/>
</dbReference>
<gene>
    <name evidence="7" type="ordered locus">Metbo_2283</name>
</gene>
<dbReference type="SMART" id="SM00138">
    <property type="entry name" value="MeTrc"/>
    <property type="match status" value="1"/>
</dbReference>
<accession>F0TCV7</accession>
<dbReference type="PANTHER" id="PTHR24422">
    <property type="entry name" value="CHEMOTAXIS PROTEIN METHYLTRANSFERASE"/>
    <property type="match status" value="1"/>
</dbReference>
<evidence type="ECO:0000256" key="4">
    <source>
        <dbReference type="ARBA" id="ARBA00022679"/>
    </source>
</evidence>
<dbReference type="EC" id="2.1.1.80" evidence="2"/>
<name>F0TCV7_METLA</name>
<dbReference type="RefSeq" id="WP_013645848.1">
    <property type="nucleotide sequence ID" value="NC_015216.1"/>
</dbReference>
<dbReference type="GO" id="GO:0032259">
    <property type="term" value="P:methylation"/>
    <property type="evidence" value="ECO:0007669"/>
    <property type="project" value="UniProtKB-KW"/>
</dbReference>
<dbReference type="Pfam" id="PF01739">
    <property type="entry name" value="CheR"/>
    <property type="match status" value="1"/>
</dbReference>
<dbReference type="STRING" id="877455.Metbo_2283"/>
<dbReference type="Gene3D" id="3.40.50.150">
    <property type="entry name" value="Vaccinia Virus protein VP39"/>
    <property type="match status" value="1"/>
</dbReference>
<dbReference type="HOGENOM" id="CLU_025854_1_1_2"/>
<reference evidence="8" key="1">
    <citation type="submission" date="2011-02" db="EMBL/GenBank/DDBJ databases">
        <title>Complete sequence of Methanobacterium sp. AL-21.</title>
        <authorList>
            <consortium name="US DOE Joint Genome Institute"/>
            <person name="Lucas S."/>
            <person name="Copeland A."/>
            <person name="Lapidus A."/>
            <person name="Cheng J.-F."/>
            <person name="Goodwin L."/>
            <person name="Pitluck S."/>
            <person name="Chertkov O."/>
            <person name="Detter J.C."/>
            <person name="Han C."/>
            <person name="Tapia R."/>
            <person name="Land M."/>
            <person name="Hauser L."/>
            <person name="Kyrpides N."/>
            <person name="Ivanova N."/>
            <person name="Mikhailova N."/>
            <person name="Pagani I."/>
            <person name="Cadillo-Quiroz H."/>
            <person name="Imachi H."/>
            <person name="Zinder S."/>
            <person name="Liu W."/>
            <person name="Woyke T."/>
        </authorList>
    </citation>
    <scope>NUCLEOTIDE SEQUENCE [LARGE SCALE GENOMIC DNA]</scope>
    <source>
        <strain evidence="8">AL-21</strain>
    </source>
</reference>
<dbReference type="PRINTS" id="PR00996">
    <property type="entry name" value="CHERMTFRASE"/>
</dbReference>
<dbReference type="InterPro" id="IPR022642">
    <property type="entry name" value="CheR_C"/>
</dbReference>
<evidence type="ECO:0000256" key="2">
    <source>
        <dbReference type="ARBA" id="ARBA00012534"/>
    </source>
</evidence>
<dbReference type="Pfam" id="PF03705">
    <property type="entry name" value="CheR_N"/>
    <property type="match status" value="1"/>
</dbReference>
<dbReference type="OrthoDB" id="10657at2157"/>
<dbReference type="PROSITE" id="PS50123">
    <property type="entry name" value="CHER"/>
    <property type="match status" value="1"/>
</dbReference>
<reference evidence="7 8" key="2">
    <citation type="journal article" date="2014" name="Int. J. Syst. Evol. Microbiol.">
        <title>Methanobacterium paludis sp. nov. and a novel strain of Methanobacterium lacus isolated from northern peatlands.</title>
        <authorList>
            <person name="Cadillo-Quiroz H."/>
            <person name="Brauer S.L."/>
            <person name="Goodson N."/>
            <person name="Yavitt J.B."/>
            <person name="Zinder S.H."/>
        </authorList>
    </citation>
    <scope>NUCLEOTIDE SEQUENCE [LARGE SCALE GENOMIC DNA]</scope>
    <source>
        <strain evidence="7 8">AL-21</strain>
    </source>
</reference>
<dbReference type="InterPro" id="IPR029063">
    <property type="entry name" value="SAM-dependent_MTases_sf"/>
</dbReference>
<dbReference type="GeneID" id="10278749"/>
<dbReference type="InterPro" id="IPR036804">
    <property type="entry name" value="CheR_N_sf"/>
</dbReference>
<organism evidence="7 8">
    <name type="scientific">Methanobacterium lacus (strain AL-21)</name>
    <dbReference type="NCBI Taxonomy" id="877455"/>
    <lineage>
        <taxon>Archaea</taxon>
        <taxon>Methanobacteriati</taxon>
        <taxon>Methanobacteriota</taxon>
        <taxon>Methanomada group</taxon>
        <taxon>Methanobacteria</taxon>
        <taxon>Methanobacteriales</taxon>
        <taxon>Methanobacteriaceae</taxon>
        <taxon>Methanobacterium</taxon>
    </lineage>
</organism>
<sequence>MTVPKVIAHQEKTAQILNKIFILIQNKTGHDFSAYKKSTINRRIQKRMKTCQVDEICDYLEYLHENPDEIHLLYNELLINVTQFFRDPEAYESLKSKFFINILEAKDDDVIRIWVPGCSSGEEVYSIAIMISELFEEMNQNFKVQIFGTDIDESVIRKARSGKYKISSNIHYDRLCKYFYKNGDEYTIKNEIREMMIFSTHNVITDPPFTRLDMISCRNLLIYLESSAQQQVISNFVNALNKDGILFLGPSENIGKFLDTFKIEDNKWNIFRGANSGRMRLNLKTNFLTQ</sequence>
<dbReference type="PANTHER" id="PTHR24422:SF27">
    <property type="entry name" value="PROTEIN-GLUTAMATE O-METHYLTRANSFERASE"/>
    <property type="match status" value="1"/>
</dbReference>
<comment type="catalytic activity">
    <reaction evidence="1">
        <text>L-glutamyl-[protein] + S-adenosyl-L-methionine = [protein]-L-glutamate 5-O-methyl ester + S-adenosyl-L-homocysteine</text>
        <dbReference type="Rhea" id="RHEA:24452"/>
        <dbReference type="Rhea" id="RHEA-COMP:10208"/>
        <dbReference type="Rhea" id="RHEA-COMP:10311"/>
        <dbReference type="ChEBI" id="CHEBI:29973"/>
        <dbReference type="ChEBI" id="CHEBI:57856"/>
        <dbReference type="ChEBI" id="CHEBI:59789"/>
        <dbReference type="ChEBI" id="CHEBI:82795"/>
        <dbReference type="EC" id="2.1.1.80"/>
    </reaction>
</comment>
<dbReference type="SUPFAM" id="SSF53335">
    <property type="entry name" value="S-adenosyl-L-methionine-dependent methyltransferases"/>
    <property type="match status" value="1"/>
</dbReference>
<evidence type="ECO:0000256" key="1">
    <source>
        <dbReference type="ARBA" id="ARBA00001541"/>
    </source>
</evidence>
<dbReference type="GO" id="GO:0008983">
    <property type="term" value="F:protein-glutamate O-methyltransferase activity"/>
    <property type="evidence" value="ECO:0007669"/>
    <property type="project" value="UniProtKB-EC"/>
</dbReference>
<dbReference type="EMBL" id="CP002551">
    <property type="protein sequence ID" value="ADZ10497.1"/>
    <property type="molecule type" value="Genomic_DNA"/>
</dbReference>
<evidence type="ECO:0000256" key="5">
    <source>
        <dbReference type="ARBA" id="ARBA00022691"/>
    </source>
</evidence>
<dbReference type="Gene3D" id="1.10.155.10">
    <property type="entry name" value="Chemotaxis receptor methyltransferase CheR, N-terminal domain"/>
    <property type="match status" value="1"/>
</dbReference>
<keyword evidence="8" id="KW-1185">Reference proteome</keyword>
<keyword evidence="5" id="KW-0949">S-adenosyl-L-methionine</keyword>
<evidence type="ECO:0000259" key="6">
    <source>
        <dbReference type="PROSITE" id="PS50123"/>
    </source>
</evidence>
<protein>
    <recommendedName>
        <fullName evidence="2">protein-glutamate O-methyltransferase</fullName>
        <ecNumber evidence="2">2.1.1.80</ecNumber>
    </recommendedName>
</protein>
<evidence type="ECO:0000256" key="3">
    <source>
        <dbReference type="ARBA" id="ARBA00022603"/>
    </source>
</evidence>
<evidence type="ECO:0000313" key="8">
    <source>
        <dbReference type="Proteomes" id="UP000007490"/>
    </source>
</evidence>
<dbReference type="InterPro" id="IPR000780">
    <property type="entry name" value="CheR_MeTrfase"/>
</dbReference>